<evidence type="ECO:0000313" key="3">
    <source>
        <dbReference type="EMBL" id="KAF5095821.1"/>
    </source>
</evidence>
<dbReference type="Pfam" id="PF01920">
    <property type="entry name" value="Prefoldin_2"/>
    <property type="match status" value="1"/>
</dbReference>
<sequence>MSTPSQQFEKINEDFLADQRELQKLIQSRETLAIQETENKVVKDEFDSIEDEDTPIYKQIGPVLVPQTKAEAEMNVDKRLEFIRAEM</sequence>
<dbReference type="AlphaFoldDB" id="A0A9P5G1Y8"/>
<name>A0A9P5G1Y8_GEOCN</name>
<dbReference type="GO" id="GO:0051131">
    <property type="term" value="P:chaperone-mediated protein complex assembly"/>
    <property type="evidence" value="ECO:0007669"/>
    <property type="project" value="TreeGrafter"/>
</dbReference>
<dbReference type="GO" id="GO:0051087">
    <property type="term" value="F:protein-folding chaperone binding"/>
    <property type="evidence" value="ECO:0007669"/>
    <property type="project" value="TreeGrafter"/>
</dbReference>
<dbReference type="Proteomes" id="UP000750522">
    <property type="component" value="Unassembled WGS sequence"/>
</dbReference>
<comment type="similarity">
    <text evidence="1">Belongs to the prefoldin subunit beta family.</text>
</comment>
<evidence type="ECO:0000256" key="1">
    <source>
        <dbReference type="ARBA" id="ARBA00008045"/>
    </source>
</evidence>
<dbReference type="InterPro" id="IPR002777">
    <property type="entry name" value="PFD_beta-like"/>
</dbReference>
<dbReference type="GO" id="GO:0005737">
    <property type="term" value="C:cytoplasm"/>
    <property type="evidence" value="ECO:0007669"/>
    <property type="project" value="TreeGrafter"/>
</dbReference>
<proteinExistence type="inferred from homology"/>
<dbReference type="InterPro" id="IPR009053">
    <property type="entry name" value="Prefoldin"/>
</dbReference>
<protein>
    <recommendedName>
        <fullName evidence="5">Prefoldin subunit 6</fullName>
    </recommendedName>
</protein>
<reference evidence="3" key="2">
    <citation type="submission" date="2020-01" db="EMBL/GenBank/DDBJ databases">
        <authorList>
            <person name="Perkins V."/>
            <person name="Lessard M.-H."/>
            <person name="Dugat-Bony E."/>
            <person name="Frenette M."/>
            <person name="Labrie S."/>
        </authorList>
    </citation>
    <scope>NUCLEOTIDE SEQUENCE</scope>
    <source>
        <strain evidence="3">LMA-70</strain>
    </source>
</reference>
<reference evidence="3" key="1">
    <citation type="journal article" date="2020" name="Front. Microbiol.">
        <title>Phenotypic and Genetic Characterization of the Cheese Ripening Yeast Geotrichum candidum.</title>
        <authorList>
            <person name="Perkins V."/>
            <person name="Vignola S."/>
            <person name="Lessard M.H."/>
            <person name="Plante P.L."/>
            <person name="Corbeil J."/>
            <person name="Dugat-Bony E."/>
            <person name="Frenette M."/>
            <person name="Labrie S."/>
        </authorList>
    </citation>
    <scope>NUCLEOTIDE SEQUENCE</scope>
    <source>
        <strain evidence="3">LMA-70</strain>
    </source>
</reference>
<dbReference type="CDD" id="cd23161">
    <property type="entry name" value="Prefoldin_6"/>
    <property type="match status" value="1"/>
</dbReference>
<gene>
    <name evidence="3" type="ORF">DV451_004504</name>
</gene>
<organism evidence="3 4">
    <name type="scientific">Geotrichum candidum</name>
    <name type="common">Oospora lactis</name>
    <name type="synonym">Dipodascus geotrichum</name>
    <dbReference type="NCBI Taxonomy" id="1173061"/>
    <lineage>
        <taxon>Eukaryota</taxon>
        <taxon>Fungi</taxon>
        <taxon>Dikarya</taxon>
        <taxon>Ascomycota</taxon>
        <taxon>Saccharomycotina</taxon>
        <taxon>Dipodascomycetes</taxon>
        <taxon>Dipodascales</taxon>
        <taxon>Dipodascaceae</taxon>
        <taxon>Geotrichum</taxon>
    </lineage>
</organism>
<comment type="caution">
    <text evidence="3">The sequence shown here is derived from an EMBL/GenBank/DDBJ whole genome shotgun (WGS) entry which is preliminary data.</text>
</comment>
<evidence type="ECO:0008006" key="5">
    <source>
        <dbReference type="Google" id="ProtNLM"/>
    </source>
</evidence>
<dbReference type="GO" id="GO:0006457">
    <property type="term" value="P:protein folding"/>
    <property type="evidence" value="ECO:0007669"/>
    <property type="project" value="InterPro"/>
</dbReference>
<dbReference type="GO" id="GO:0051082">
    <property type="term" value="F:unfolded protein binding"/>
    <property type="evidence" value="ECO:0007669"/>
    <property type="project" value="InterPro"/>
</dbReference>
<dbReference type="SUPFAM" id="SSF46579">
    <property type="entry name" value="Prefoldin"/>
    <property type="match status" value="1"/>
</dbReference>
<evidence type="ECO:0000313" key="4">
    <source>
        <dbReference type="Proteomes" id="UP000750522"/>
    </source>
</evidence>
<keyword evidence="2" id="KW-0143">Chaperone</keyword>
<dbReference type="PANTHER" id="PTHR21431:SF0">
    <property type="entry name" value="PREFOLDIN SUBUNIT 6"/>
    <property type="match status" value="1"/>
</dbReference>
<dbReference type="EMBL" id="QQZK01000134">
    <property type="protein sequence ID" value="KAF5095821.1"/>
    <property type="molecule type" value="Genomic_DNA"/>
</dbReference>
<accession>A0A9P5G1Y8</accession>
<dbReference type="GO" id="GO:0016272">
    <property type="term" value="C:prefoldin complex"/>
    <property type="evidence" value="ECO:0007669"/>
    <property type="project" value="InterPro"/>
</dbReference>
<dbReference type="Gene3D" id="1.10.287.370">
    <property type="match status" value="1"/>
</dbReference>
<evidence type="ECO:0000256" key="2">
    <source>
        <dbReference type="ARBA" id="ARBA00023186"/>
    </source>
</evidence>
<dbReference type="PANTHER" id="PTHR21431">
    <property type="entry name" value="PREFOLDIN SUBUNIT 6"/>
    <property type="match status" value="1"/>
</dbReference>